<accession>A0A913YWD1</accession>
<dbReference type="GeneID" id="110251714"/>
<feature type="domain" description="F5/8 type C" evidence="2">
    <location>
        <begin position="25"/>
        <end position="172"/>
    </location>
</feature>
<dbReference type="Proteomes" id="UP000887567">
    <property type="component" value="Unplaced"/>
</dbReference>
<name>A0A913YWD1_EXADI</name>
<dbReference type="AlphaFoldDB" id="A0A913YWD1"/>
<dbReference type="FunFam" id="2.60.120.260:FF:000002">
    <property type="entry name" value="Coagulation factor VIII"/>
    <property type="match status" value="1"/>
</dbReference>
<dbReference type="SUPFAM" id="SSF49785">
    <property type="entry name" value="Galactose-binding domain-like"/>
    <property type="match status" value="1"/>
</dbReference>
<dbReference type="PANTHER" id="PTHR24543">
    <property type="entry name" value="MULTICOPPER OXIDASE-RELATED"/>
    <property type="match status" value="1"/>
</dbReference>
<dbReference type="Gene3D" id="2.60.120.260">
    <property type="entry name" value="Galactose-binding domain-like"/>
    <property type="match status" value="1"/>
</dbReference>
<keyword evidence="1" id="KW-1015">Disulfide bond</keyword>
<reference evidence="3" key="1">
    <citation type="submission" date="2022-11" db="UniProtKB">
        <authorList>
            <consortium name="EnsemblMetazoa"/>
        </authorList>
    </citation>
    <scope>IDENTIFICATION</scope>
</reference>
<organism evidence="3 4">
    <name type="scientific">Exaiptasia diaphana</name>
    <name type="common">Tropical sea anemone</name>
    <name type="synonym">Aiptasia pulchella</name>
    <dbReference type="NCBI Taxonomy" id="2652724"/>
    <lineage>
        <taxon>Eukaryota</taxon>
        <taxon>Metazoa</taxon>
        <taxon>Cnidaria</taxon>
        <taxon>Anthozoa</taxon>
        <taxon>Hexacorallia</taxon>
        <taxon>Actiniaria</taxon>
        <taxon>Aiptasiidae</taxon>
        <taxon>Exaiptasia</taxon>
    </lineage>
</organism>
<proteinExistence type="predicted"/>
<dbReference type="PROSITE" id="PS01286">
    <property type="entry name" value="FA58C_2"/>
    <property type="match status" value="1"/>
</dbReference>
<dbReference type="Pfam" id="PF00754">
    <property type="entry name" value="F5_F8_type_C"/>
    <property type="match status" value="1"/>
</dbReference>
<dbReference type="OrthoDB" id="5976912at2759"/>
<dbReference type="EnsemblMetazoa" id="XM_028663016.1">
    <property type="protein sequence ID" value="XP_028518817.1"/>
    <property type="gene ID" value="LOC110251714"/>
</dbReference>
<dbReference type="CDD" id="cd00057">
    <property type="entry name" value="FA58C"/>
    <property type="match status" value="1"/>
</dbReference>
<keyword evidence="4" id="KW-1185">Reference proteome</keyword>
<dbReference type="KEGG" id="epa:110251714"/>
<dbReference type="InterPro" id="IPR000421">
    <property type="entry name" value="FA58C"/>
</dbReference>
<protein>
    <recommendedName>
        <fullName evidence="2">F5/8 type C domain-containing protein</fullName>
    </recommendedName>
</protein>
<evidence type="ECO:0000313" key="4">
    <source>
        <dbReference type="Proteomes" id="UP000887567"/>
    </source>
</evidence>
<dbReference type="InterPro" id="IPR008979">
    <property type="entry name" value="Galactose-bd-like_sf"/>
</dbReference>
<evidence type="ECO:0000256" key="1">
    <source>
        <dbReference type="ARBA" id="ARBA00023157"/>
    </source>
</evidence>
<evidence type="ECO:0000313" key="3">
    <source>
        <dbReference type="EnsemblMetazoa" id="XP_028518817.1"/>
    </source>
</evidence>
<dbReference type="SMART" id="SM00231">
    <property type="entry name" value="FA58C"/>
    <property type="match status" value="1"/>
</dbReference>
<sequence length="183" mass="21074">MKDNDKSGPVALRMELFESKEDEGVCSYALGMQSRIIKDSQVTASSSYSNYYKPSEARLDNINRRWISATSNLSQWLQIDFLKVKMINGIATQGSRYSNRWVKEYRLEYKNSTVNTLNNYTMNSEPVKFKGNSDRNSIVYNALHNPILAQIVRIVPIQWQGFIVMRVELYGCPYMGSYHDGSK</sequence>
<dbReference type="PROSITE" id="PS50022">
    <property type="entry name" value="FA58C_3"/>
    <property type="match status" value="1"/>
</dbReference>
<evidence type="ECO:0000259" key="2">
    <source>
        <dbReference type="PROSITE" id="PS50022"/>
    </source>
</evidence>
<dbReference type="RefSeq" id="XP_028518817.1">
    <property type="nucleotide sequence ID" value="XM_028663016.1"/>
</dbReference>